<accession>A0A7Y2H1I0</accession>
<dbReference type="GO" id="GO:0016740">
    <property type="term" value="F:transferase activity"/>
    <property type="evidence" value="ECO:0007669"/>
    <property type="project" value="UniProtKB-KW"/>
</dbReference>
<dbReference type="InterPro" id="IPR000836">
    <property type="entry name" value="PRTase_dom"/>
</dbReference>
<gene>
    <name evidence="3" type="ORF">HKN21_02845</name>
</gene>
<reference evidence="3 4" key="1">
    <citation type="submission" date="2020-03" db="EMBL/GenBank/DDBJ databases">
        <title>Metabolic flexibility allows generalist bacteria to become dominant in a frequently disturbed ecosystem.</title>
        <authorList>
            <person name="Chen Y.-J."/>
            <person name="Leung P.M."/>
            <person name="Bay S.K."/>
            <person name="Hugenholtz P."/>
            <person name="Kessler A.J."/>
            <person name="Shelley G."/>
            <person name="Waite D.W."/>
            <person name="Cook P.L."/>
            <person name="Greening C."/>
        </authorList>
    </citation>
    <scope>NUCLEOTIDE SEQUENCE [LARGE SCALE GENOMIC DNA]</scope>
    <source>
        <strain evidence="3">SS_bin_28</strain>
    </source>
</reference>
<keyword evidence="1" id="KW-0808">Transferase</keyword>
<organism evidence="3 4">
    <name type="scientific">Eiseniibacteriota bacterium</name>
    <dbReference type="NCBI Taxonomy" id="2212470"/>
    <lineage>
        <taxon>Bacteria</taxon>
        <taxon>Candidatus Eiseniibacteriota</taxon>
    </lineage>
</organism>
<dbReference type="EMBL" id="JABDJR010000105">
    <property type="protein sequence ID" value="NNF05678.1"/>
    <property type="molecule type" value="Genomic_DNA"/>
</dbReference>
<evidence type="ECO:0008006" key="5">
    <source>
        <dbReference type="Google" id="ProtNLM"/>
    </source>
</evidence>
<dbReference type="AlphaFoldDB" id="A0A7Y2H1I0"/>
<dbReference type="CDD" id="cd06223">
    <property type="entry name" value="PRTases_typeI"/>
    <property type="match status" value="1"/>
</dbReference>
<evidence type="ECO:0000256" key="2">
    <source>
        <dbReference type="ARBA" id="ARBA00022962"/>
    </source>
</evidence>
<dbReference type="Proteomes" id="UP000547674">
    <property type="component" value="Unassembled WGS sequence"/>
</dbReference>
<name>A0A7Y2H1I0_UNCEI</name>
<keyword evidence="2" id="KW-0315">Glutamine amidotransferase</keyword>
<dbReference type="SUPFAM" id="SSF53271">
    <property type="entry name" value="PRTase-like"/>
    <property type="match status" value="1"/>
</dbReference>
<protein>
    <recommendedName>
        <fullName evidence="5">Amidophosphoribosyltransferase</fullName>
    </recommendedName>
</protein>
<evidence type="ECO:0000313" key="3">
    <source>
        <dbReference type="EMBL" id="NNF05678.1"/>
    </source>
</evidence>
<evidence type="ECO:0000313" key="4">
    <source>
        <dbReference type="Proteomes" id="UP000547674"/>
    </source>
</evidence>
<dbReference type="PANTHER" id="PTHR11907">
    <property type="entry name" value="AMIDOPHOSPHORIBOSYLTRANSFERASE"/>
    <property type="match status" value="1"/>
</dbReference>
<proteinExistence type="predicted"/>
<feature type="non-terminal residue" evidence="3">
    <location>
        <position position="1"/>
    </location>
</feature>
<evidence type="ECO:0000256" key="1">
    <source>
        <dbReference type="ARBA" id="ARBA00022679"/>
    </source>
</evidence>
<dbReference type="InterPro" id="IPR029057">
    <property type="entry name" value="PRTase-like"/>
</dbReference>
<comment type="caution">
    <text evidence="3">The sequence shown here is derived from an EMBL/GenBank/DDBJ whole genome shotgun (WGS) entry which is preliminary data.</text>
</comment>
<sequence>FIRPGQVSREAGVRVKYNLVAEALRGKSIVVVDDSIVRGTTSRKLVKLMRRGGVKEIHFRVASPPVVGPCYYGIDTPSKGELIASKHELQEIKNYLGVDSLGYLSLEGLQKSVQAPSEHCYSCFTANYPVQPDPELRAGKNDLVSAPSVSTSS</sequence>
<dbReference type="Gene3D" id="3.40.50.2020">
    <property type="match status" value="1"/>
</dbReference>